<evidence type="ECO:0000259" key="9">
    <source>
        <dbReference type="Pfam" id="PF03372"/>
    </source>
</evidence>
<dbReference type="PANTHER" id="PTHR43250">
    <property type="entry name" value="EXODEOXYRIBONUCLEASE III"/>
    <property type="match status" value="1"/>
</dbReference>
<dbReference type="InterPro" id="IPR020847">
    <property type="entry name" value="AP_endonuclease_F1_BS"/>
</dbReference>
<feature type="active site" description="Proton donor/acceptor" evidence="6">
    <location>
        <position position="156"/>
    </location>
</feature>
<dbReference type="GO" id="GO:0004519">
    <property type="term" value="F:endonuclease activity"/>
    <property type="evidence" value="ECO:0007669"/>
    <property type="project" value="InterPro"/>
</dbReference>
<dbReference type="NCBIfam" id="TIGR00633">
    <property type="entry name" value="xth"/>
    <property type="match status" value="1"/>
</dbReference>
<dbReference type="Proteomes" id="UP000189632">
    <property type="component" value="Chromosome"/>
</dbReference>
<protein>
    <submittedName>
        <fullName evidence="10">Exodeoxyribonuclease III</fullName>
        <ecNumber evidence="10">3.1.11.2</ecNumber>
    </submittedName>
</protein>
<feature type="binding site" evidence="7">
    <location>
        <position position="158"/>
    </location>
    <ligand>
        <name>Mg(2+)</name>
        <dbReference type="ChEBI" id="CHEBI:18420"/>
        <label>1</label>
    </ligand>
</feature>
<dbReference type="InterPro" id="IPR036691">
    <property type="entry name" value="Endo/exonu/phosph_ase_sf"/>
</dbReference>
<evidence type="ECO:0000256" key="6">
    <source>
        <dbReference type="PIRSR" id="PIRSR604808-1"/>
    </source>
</evidence>
<keyword evidence="3 7" id="KW-0479">Metal-binding</keyword>
<sequence length="264" mass="29821">MVKVTGMKIATWNVAGIRARHDTLIKWLKWCEPDIVCLQETKTIDANFPRAEIEALGYHIEAHGQKGFNGVALLSKTSPDEVVRGLPGDDSDEQARYIEAVYSTQKGVIRVASLYVPNGNPVDSEKYPYKLRWYERFQKHAASLLALEEPLVFAGDYNVIGSDYDAKNPQEWIGDSLYLPQSRQALWGIRNLGFYDAIRSTSDNPDYSFWDFKSGAWTKNDGIRIDHFLISPEAADKLESSSVQSVVRGWEKPSDHVPVVIKLK</sequence>
<evidence type="ECO:0000313" key="10">
    <source>
        <dbReference type="EMBL" id="AQT47526.1"/>
    </source>
</evidence>
<dbReference type="GO" id="GO:0046872">
    <property type="term" value="F:metal ion binding"/>
    <property type="evidence" value="ECO:0007669"/>
    <property type="project" value="UniProtKB-KW"/>
</dbReference>
<accession>A0A1U9MI43</accession>
<dbReference type="AlphaFoldDB" id="A0A1U9MI43"/>
<feature type="binding site" evidence="7">
    <location>
        <position position="156"/>
    </location>
    <ligand>
        <name>Mg(2+)</name>
        <dbReference type="ChEBI" id="CHEBI:18420"/>
        <label>1</label>
    </ligand>
</feature>
<comment type="cofactor">
    <cofactor evidence="7">
        <name>Mg(2+)</name>
        <dbReference type="ChEBI" id="CHEBI:18420"/>
    </cofactor>
    <cofactor evidence="7">
        <name>Mn(2+)</name>
        <dbReference type="ChEBI" id="CHEBI:29035"/>
    </cofactor>
    <text evidence="7">Probably binds two magnesium or manganese ions per subunit.</text>
</comment>
<evidence type="ECO:0000256" key="7">
    <source>
        <dbReference type="PIRSR" id="PIRSR604808-2"/>
    </source>
</evidence>
<dbReference type="InterPro" id="IPR004808">
    <property type="entry name" value="AP_endonuc_1"/>
</dbReference>
<feature type="domain" description="Endonuclease/exonuclease/phosphatase" evidence="9">
    <location>
        <begin position="10"/>
        <end position="256"/>
    </location>
</feature>
<feature type="site" description="Interaction with DNA substrate" evidence="8">
    <location>
        <position position="256"/>
    </location>
</feature>
<dbReference type="EMBL" id="CP015625">
    <property type="protein sequence ID" value="AQT47526.1"/>
    <property type="molecule type" value="Genomic_DNA"/>
</dbReference>
<feature type="binding site" evidence="7">
    <location>
        <position position="255"/>
    </location>
    <ligand>
        <name>Mg(2+)</name>
        <dbReference type="ChEBI" id="CHEBI:18420"/>
        <label>1</label>
    </ligand>
</feature>
<evidence type="ECO:0000313" key="11">
    <source>
        <dbReference type="Proteomes" id="UP000189632"/>
    </source>
</evidence>
<keyword evidence="4 10" id="KW-0378">Hydrolase</keyword>
<dbReference type="KEGG" id="bapi:BBC0122_014170"/>
<dbReference type="Gene3D" id="3.60.10.10">
    <property type="entry name" value="Endonuclease/exonuclease/phosphatase"/>
    <property type="match status" value="1"/>
</dbReference>
<dbReference type="PROSITE" id="PS00726">
    <property type="entry name" value="AP_NUCLEASE_F1_1"/>
    <property type="match status" value="1"/>
</dbReference>
<feature type="active site" description="Proton acceptor" evidence="6">
    <location>
        <position position="256"/>
    </location>
</feature>
<dbReference type="InterPro" id="IPR020848">
    <property type="entry name" value="AP_endonuclease_F1_CS"/>
</dbReference>
<organism evidence="10 11">
    <name type="scientific">Bartonella choladocola</name>
    <dbReference type="NCBI Taxonomy" id="2750995"/>
    <lineage>
        <taxon>Bacteria</taxon>
        <taxon>Pseudomonadati</taxon>
        <taxon>Pseudomonadota</taxon>
        <taxon>Alphaproteobacteria</taxon>
        <taxon>Hyphomicrobiales</taxon>
        <taxon>Bartonellaceae</taxon>
        <taxon>Bartonella</taxon>
    </lineage>
</organism>
<evidence type="ECO:0000256" key="3">
    <source>
        <dbReference type="ARBA" id="ARBA00022723"/>
    </source>
</evidence>
<dbReference type="SUPFAM" id="SSF56219">
    <property type="entry name" value="DNase I-like"/>
    <property type="match status" value="1"/>
</dbReference>
<dbReference type="Pfam" id="PF03372">
    <property type="entry name" value="Exo_endo_phos"/>
    <property type="match status" value="1"/>
</dbReference>
<proteinExistence type="inferred from homology"/>
<dbReference type="InterPro" id="IPR005135">
    <property type="entry name" value="Endo/exonuclease/phosphatase"/>
</dbReference>
<dbReference type="EC" id="3.1.11.2" evidence="10"/>
<reference evidence="10 11" key="1">
    <citation type="submission" date="2016-11" db="EMBL/GenBank/DDBJ databases">
        <title>Comparative genomics of Bartonella apis.</title>
        <authorList>
            <person name="Engel P."/>
        </authorList>
    </citation>
    <scope>NUCLEOTIDE SEQUENCE [LARGE SCALE GENOMIC DNA]</scope>
    <source>
        <strain evidence="10 11">BBC0122</strain>
    </source>
</reference>
<comment type="similarity">
    <text evidence="2">Belongs to the DNA repair enzymes AP/ExoA family.</text>
</comment>
<gene>
    <name evidence="10" type="ORF">BBC0122_014170</name>
</gene>
<dbReference type="STRING" id="1686310.BBC0244_014480"/>
<dbReference type="PANTHER" id="PTHR43250:SF2">
    <property type="entry name" value="EXODEOXYRIBONUCLEASE III"/>
    <property type="match status" value="1"/>
</dbReference>
<evidence type="ECO:0000256" key="4">
    <source>
        <dbReference type="ARBA" id="ARBA00022801"/>
    </source>
</evidence>
<dbReference type="GO" id="GO:0003677">
    <property type="term" value="F:DNA binding"/>
    <property type="evidence" value="ECO:0007669"/>
    <property type="project" value="InterPro"/>
</dbReference>
<dbReference type="PROSITE" id="PS51435">
    <property type="entry name" value="AP_NUCLEASE_F1_4"/>
    <property type="match status" value="1"/>
</dbReference>
<feature type="binding site" evidence="7">
    <location>
        <position position="13"/>
    </location>
    <ligand>
        <name>Mg(2+)</name>
        <dbReference type="ChEBI" id="CHEBI:18420"/>
        <label>1</label>
    </ligand>
</feature>
<evidence type="ECO:0000256" key="5">
    <source>
        <dbReference type="ARBA" id="ARBA00022842"/>
    </source>
</evidence>
<feature type="site" description="Transition state stabilizer" evidence="8">
    <location>
        <position position="158"/>
    </location>
</feature>
<comment type="cofactor">
    <cofactor evidence="1">
        <name>Mn(2+)</name>
        <dbReference type="ChEBI" id="CHEBI:29035"/>
    </cofactor>
</comment>
<keyword evidence="11" id="KW-1185">Reference proteome</keyword>
<dbReference type="InterPro" id="IPR037493">
    <property type="entry name" value="ExoIII-like"/>
</dbReference>
<dbReference type="GO" id="GO:0006281">
    <property type="term" value="P:DNA repair"/>
    <property type="evidence" value="ECO:0007669"/>
    <property type="project" value="InterPro"/>
</dbReference>
<keyword evidence="7" id="KW-0464">Manganese</keyword>
<feature type="binding site" evidence="7">
    <location>
        <position position="256"/>
    </location>
    <ligand>
        <name>Mg(2+)</name>
        <dbReference type="ChEBI" id="CHEBI:18420"/>
        <label>1</label>
    </ligand>
</feature>
<keyword evidence="5 7" id="KW-0460">Magnesium</keyword>
<feature type="binding site" evidence="7">
    <location>
        <position position="40"/>
    </location>
    <ligand>
        <name>Mg(2+)</name>
        <dbReference type="ChEBI" id="CHEBI:18420"/>
        <label>1</label>
    </ligand>
</feature>
<evidence type="ECO:0000256" key="1">
    <source>
        <dbReference type="ARBA" id="ARBA00001936"/>
    </source>
</evidence>
<dbReference type="CDD" id="cd09086">
    <property type="entry name" value="ExoIII-like_AP-endo"/>
    <property type="match status" value="1"/>
</dbReference>
<evidence type="ECO:0000256" key="2">
    <source>
        <dbReference type="ARBA" id="ARBA00007092"/>
    </source>
</evidence>
<feature type="site" description="Important for catalytic activity" evidence="8">
    <location>
        <position position="226"/>
    </location>
</feature>
<name>A0A1U9MI43_9HYPH</name>
<feature type="active site" evidence="6">
    <location>
        <position position="115"/>
    </location>
</feature>
<dbReference type="GO" id="GO:0008311">
    <property type="term" value="F:double-stranded DNA 3'-5' DNA exonuclease activity"/>
    <property type="evidence" value="ECO:0007669"/>
    <property type="project" value="UniProtKB-EC"/>
</dbReference>
<dbReference type="PROSITE" id="PS00728">
    <property type="entry name" value="AP_NUCLEASE_F1_3"/>
    <property type="match status" value="1"/>
</dbReference>
<evidence type="ECO:0000256" key="8">
    <source>
        <dbReference type="PIRSR" id="PIRSR604808-3"/>
    </source>
</evidence>
<dbReference type="NCBIfam" id="TIGR00195">
    <property type="entry name" value="exoDNase_III"/>
    <property type="match status" value="1"/>
</dbReference>